<evidence type="ECO:0000313" key="2">
    <source>
        <dbReference type="EMBL" id="KAE8663077.1"/>
    </source>
</evidence>
<reference evidence="2" key="1">
    <citation type="submission" date="2019-09" db="EMBL/GenBank/DDBJ databases">
        <title>Draft genome information of white flower Hibiscus syriacus.</title>
        <authorList>
            <person name="Kim Y.-M."/>
        </authorList>
    </citation>
    <scope>NUCLEOTIDE SEQUENCE [LARGE SCALE GENOMIC DNA]</scope>
    <source>
        <strain evidence="2">YM2019G1</strain>
    </source>
</reference>
<keyword evidence="3" id="KW-1185">Reference proteome</keyword>
<evidence type="ECO:0000256" key="1">
    <source>
        <dbReference type="SAM" id="Phobius"/>
    </source>
</evidence>
<dbReference type="AlphaFoldDB" id="A0A6A2Y0U5"/>
<dbReference type="Proteomes" id="UP000436088">
    <property type="component" value="Unassembled WGS sequence"/>
</dbReference>
<organism evidence="2 3">
    <name type="scientific">Hibiscus syriacus</name>
    <name type="common">Rose of Sharon</name>
    <dbReference type="NCBI Taxonomy" id="106335"/>
    <lineage>
        <taxon>Eukaryota</taxon>
        <taxon>Viridiplantae</taxon>
        <taxon>Streptophyta</taxon>
        <taxon>Embryophyta</taxon>
        <taxon>Tracheophyta</taxon>
        <taxon>Spermatophyta</taxon>
        <taxon>Magnoliopsida</taxon>
        <taxon>eudicotyledons</taxon>
        <taxon>Gunneridae</taxon>
        <taxon>Pentapetalae</taxon>
        <taxon>rosids</taxon>
        <taxon>malvids</taxon>
        <taxon>Malvales</taxon>
        <taxon>Malvaceae</taxon>
        <taxon>Malvoideae</taxon>
        <taxon>Hibiscus</taxon>
    </lineage>
</organism>
<evidence type="ECO:0000313" key="3">
    <source>
        <dbReference type="Proteomes" id="UP000436088"/>
    </source>
</evidence>
<feature type="transmembrane region" description="Helical" evidence="1">
    <location>
        <begin position="51"/>
        <end position="75"/>
    </location>
</feature>
<dbReference type="InterPro" id="IPR045301">
    <property type="entry name" value="GEX3-like"/>
</dbReference>
<keyword evidence="1" id="KW-0812">Transmembrane</keyword>
<dbReference type="GO" id="GO:0010183">
    <property type="term" value="P:pollen tube guidance"/>
    <property type="evidence" value="ECO:0007669"/>
    <property type="project" value="TreeGrafter"/>
</dbReference>
<sequence>MVSLNFNAGISYFAEIGNQLPCRSKALKLSSSCSQGTSKHLIVHTGNRSSIYLFLLVESILLVVLAAVVLFCCVFGGKRSFKIKALGLLVSDTNMYQYSNVQQFSIIFHVNGDHIPIRAWAKCYRGSSSRQSNNGRTWQTRSRKARHRENAVDNLQFRQRRNSFKSEICSIIQWKNKELYSSRRAKKESVTIFLTFSNTSSGESSSGRDYVLDSEVEEDYVVKGKGKGKTAIDDESSSNYVQLAIIYQRSPSEPASSSKGYIDSLFVQQETGEEKFHGVGKVVKSMASSSS</sequence>
<keyword evidence="1" id="KW-1133">Transmembrane helix</keyword>
<proteinExistence type="predicted"/>
<protein>
    <submittedName>
        <fullName evidence="2">Uncharacterized protein</fullName>
    </submittedName>
</protein>
<dbReference type="EMBL" id="VEPZ02001692">
    <property type="protein sequence ID" value="KAE8663077.1"/>
    <property type="molecule type" value="Genomic_DNA"/>
</dbReference>
<dbReference type="PANTHER" id="PTHR37253:SF1">
    <property type="entry name" value="PROTEIN GAMETE EXPRESSED 3"/>
    <property type="match status" value="1"/>
</dbReference>
<dbReference type="GO" id="GO:0005886">
    <property type="term" value="C:plasma membrane"/>
    <property type="evidence" value="ECO:0007669"/>
    <property type="project" value="TreeGrafter"/>
</dbReference>
<name>A0A6A2Y0U5_HIBSY</name>
<comment type="caution">
    <text evidence="2">The sequence shown here is derived from an EMBL/GenBank/DDBJ whole genome shotgun (WGS) entry which is preliminary data.</text>
</comment>
<gene>
    <name evidence="2" type="ORF">F3Y22_tig00113123pilonHSYRG00250</name>
</gene>
<dbReference type="GO" id="GO:0009793">
    <property type="term" value="P:embryo development ending in seed dormancy"/>
    <property type="evidence" value="ECO:0007669"/>
    <property type="project" value="TreeGrafter"/>
</dbReference>
<keyword evidence="1" id="KW-0472">Membrane</keyword>
<accession>A0A6A2Y0U5</accession>
<dbReference type="PANTHER" id="PTHR37253">
    <property type="entry name" value="PROTEIN GAMETE EXPRESSED 3"/>
    <property type="match status" value="1"/>
</dbReference>